<comment type="caution">
    <text evidence="3">The sequence shown here is derived from an EMBL/GenBank/DDBJ whole genome shotgun (WGS) entry which is preliminary data.</text>
</comment>
<dbReference type="OrthoDB" id="7871457at2759"/>
<dbReference type="InterPro" id="IPR014716">
    <property type="entry name" value="Fibrinogen_a/b/g_C_1"/>
</dbReference>
<feature type="non-terminal residue" evidence="3">
    <location>
        <position position="172"/>
    </location>
</feature>
<feature type="signal peptide" evidence="1">
    <location>
        <begin position="1"/>
        <end position="21"/>
    </location>
</feature>
<accession>A0A3S1B8K4</accession>
<dbReference type="InterPro" id="IPR036056">
    <property type="entry name" value="Fibrinogen-like_C"/>
</dbReference>
<sequence length="172" mass="19323">MALRDLFTTARLVTLLVMASAATGLVQKQGLNLPTAHDSSSTSLKLMKLERLHGKKESLENGFVKRSATDSNAIQDHVLEKKDVDEKIISKLMEFALKQFFLPESCQKNRSIFHLHTLPYPIIYNSEFPGVDKPLLCDMVTDGGGWIVIQRRTTGDVDFYRDWASYKAGFGT</sequence>
<dbReference type="InterPro" id="IPR050373">
    <property type="entry name" value="Fibrinogen_C-term_domain"/>
</dbReference>
<evidence type="ECO:0000259" key="2">
    <source>
        <dbReference type="PROSITE" id="PS51406"/>
    </source>
</evidence>
<keyword evidence="4" id="KW-1185">Reference proteome</keyword>
<evidence type="ECO:0000313" key="4">
    <source>
        <dbReference type="Proteomes" id="UP000271974"/>
    </source>
</evidence>
<keyword evidence="1" id="KW-0732">Signal</keyword>
<dbReference type="Pfam" id="PF00147">
    <property type="entry name" value="Fibrinogen_C"/>
    <property type="match status" value="1"/>
</dbReference>
<dbReference type="Gene3D" id="3.90.215.10">
    <property type="entry name" value="Gamma Fibrinogen, chain A, domain 1"/>
    <property type="match status" value="1"/>
</dbReference>
<dbReference type="GO" id="GO:0005615">
    <property type="term" value="C:extracellular space"/>
    <property type="evidence" value="ECO:0007669"/>
    <property type="project" value="TreeGrafter"/>
</dbReference>
<name>A0A3S1B8K4_ELYCH</name>
<dbReference type="AlphaFoldDB" id="A0A3S1B8K4"/>
<organism evidence="3 4">
    <name type="scientific">Elysia chlorotica</name>
    <name type="common">Eastern emerald elysia</name>
    <name type="synonym">Sea slug</name>
    <dbReference type="NCBI Taxonomy" id="188477"/>
    <lineage>
        <taxon>Eukaryota</taxon>
        <taxon>Metazoa</taxon>
        <taxon>Spiralia</taxon>
        <taxon>Lophotrochozoa</taxon>
        <taxon>Mollusca</taxon>
        <taxon>Gastropoda</taxon>
        <taxon>Heterobranchia</taxon>
        <taxon>Euthyneura</taxon>
        <taxon>Panpulmonata</taxon>
        <taxon>Sacoglossa</taxon>
        <taxon>Placobranchoidea</taxon>
        <taxon>Plakobranchidae</taxon>
        <taxon>Elysia</taxon>
    </lineage>
</organism>
<dbReference type="SUPFAM" id="SSF56496">
    <property type="entry name" value="Fibrinogen C-terminal domain-like"/>
    <property type="match status" value="1"/>
</dbReference>
<dbReference type="Proteomes" id="UP000271974">
    <property type="component" value="Unassembled WGS sequence"/>
</dbReference>
<dbReference type="PROSITE" id="PS51406">
    <property type="entry name" value="FIBRINOGEN_C_2"/>
    <property type="match status" value="1"/>
</dbReference>
<dbReference type="InterPro" id="IPR002181">
    <property type="entry name" value="Fibrinogen_a/b/g_C_dom"/>
</dbReference>
<proteinExistence type="predicted"/>
<protein>
    <recommendedName>
        <fullName evidence="2">Fibrinogen C-terminal domain-containing protein</fullName>
    </recommendedName>
</protein>
<gene>
    <name evidence="3" type="ORF">EGW08_017555</name>
</gene>
<feature type="domain" description="Fibrinogen C-terminal" evidence="2">
    <location>
        <begin position="97"/>
        <end position="172"/>
    </location>
</feature>
<dbReference type="PANTHER" id="PTHR19143">
    <property type="entry name" value="FIBRINOGEN/TENASCIN/ANGIOPOEITIN"/>
    <property type="match status" value="1"/>
</dbReference>
<feature type="chain" id="PRO_5018730485" description="Fibrinogen C-terminal domain-containing protein" evidence="1">
    <location>
        <begin position="22"/>
        <end position="172"/>
    </location>
</feature>
<reference evidence="3 4" key="1">
    <citation type="submission" date="2019-01" db="EMBL/GenBank/DDBJ databases">
        <title>A draft genome assembly of the solar-powered sea slug Elysia chlorotica.</title>
        <authorList>
            <person name="Cai H."/>
            <person name="Li Q."/>
            <person name="Fang X."/>
            <person name="Li J."/>
            <person name="Curtis N.E."/>
            <person name="Altenburger A."/>
            <person name="Shibata T."/>
            <person name="Feng M."/>
            <person name="Maeda T."/>
            <person name="Schwartz J.A."/>
            <person name="Shigenobu S."/>
            <person name="Lundholm N."/>
            <person name="Nishiyama T."/>
            <person name="Yang H."/>
            <person name="Hasebe M."/>
            <person name="Li S."/>
            <person name="Pierce S.K."/>
            <person name="Wang J."/>
        </authorList>
    </citation>
    <scope>NUCLEOTIDE SEQUENCE [LARGE SCALE GENOMIC DNA]</scope>
    <source>
        <strain evidence="3">EC2010</strain>
        <tissue evidence="3">Whole organism of an adult</tissue>
    </source>
</reference>
<dbReference type="PANTHER" id="PTHR19143:SF458">
    <property type="entry name" value="FIBRINOGEN C-TERMINAL DOMAIN-CONTAINING PROTEIN-RELATED"/>
    <property type="match status" value="1"/>
</dbReference>
<dbReference type="EMBL" id="RQTK01000809">
    <property type="protein sequence ID" value="RUS74675.1"/>
    <property type="molecule type" value="Genomic_DNA"/>
</dbReference>
<evidence type="ECO:0000256" key="1">
    <source>
        <dbReference type="SAM" id="SignalP"/>
    </source>
</evidence>
<evidence type="ECO:0000313" key="3">
    <source>
        <dbReference type="EMBL" id="RUS74675.1"/>
    </source>
</evidence>